<reference evidence="2" key="1">
    <citation type="submission" date="2017-09" db="EMBL/GenBank/DDBJ databases">
        <title>Depth-based differentiation of microbial function through sediment-hosted aquifers and enrichment of novel symbionts in the deep terrestrial subsurface.</title>
        <authorList>
            <person name="Probst A.J."/>
            <person name="Ladd B."/>
            <person name="Jarett J.K."/>
            <person name="Geller-Mcgrath D.E."/>
            <person name="Sieber C.M.K."/>
            <person name="Emerson J.B."/>
            <person name="Anantharaman K."/>
            <person name="Thomas B.C."/>
            <person name="Malmstrom R."/>
            <person name="Stieglmeier M."/>
            <person name="Klingl A."/>
            <person name="Woyke T."/>
            <person name="Ryan C.M."/>
            <person name="Banfield J.F."/>
        </authorList>
    </citation>
    <scope>NUCLEOTIDE SEQUENCE [LARGE SCALE GENOMIC DNA]</scope>
</reference>
<comment type="caution">
    <text evidence="1">The sequence shown here is derived from an EMBL/GenBank/DDBJ whole genome shotgun (WGS) entry which is preliminary data.</text>
</comment>
<organism evidence="1 2">
    <name type="scientific">Candidatus Terrybacteria bacterium CG10_big_fil_rev_8_21_14_0_10_41_10</name>
    <dbReference type="NCBI Taxonomy" id="1975026"/>
    <lineage>
        <taxon>Bacteria</taxon>
        <taxon>Candidatus Terryibacteriota</taxon>
    </lineage>
</organism>
<name>A0A2M8LAW3_9BACT</name>
<sequence length="108" mass="11438">MKNSKKKIIFIGILVAAALIFVLMFVSSSSPESNSSVAVLPSPSGALSDQKALLAGENADIVRMLNLLRGVSFDNVVLFDEEAFNSLIDFSVSLPTSEAGKSNPFSSK</sequence>
<protein>
    <submittedName>
        <fullName evidence="1">Uncharacterized protein</fullName>
    </submittedName>
</protein>
<dbReference type="EMBL" id="PFER01000014">
    <property type="protein sequence ID" value="PJE73750.1"/>
    <property type="molecule type" value="Genomic_DNA"/>
</dbReference>
<gene>
    <name evidence="1" type="ORF">COV02_00865</name>
</gene>
<accession>A0A2M8LAW3</accession>
<evidence type="ECO:0000313" key="2">
    <source>
        <dbReference type="Proteomes" id="UP000230959"/>
    </source>
</evidence>
<evidence type="ECO:0000313" key="1">
    <source>
        <dbReference type="EMBL" id="PJE73750.1"/>
    </source>
</evidence>
<dbReference type="AlphaFoldDB" id="A0A2M8LAW3"/>
<proteinExistence type="predicted"/>
<dbReference type="Proteomes" id="UP000230959">
    <property type="component" value="Unassembled WGS sequence"/>
</dbReference>